<dbReference type="EMBL" id="CP094528">
    <property type="protein sequence ID" value="UOE45943.1"/>
    <property type="molecule type" value="Genomic_DNA"/>
</dbReference>
<evidence type="ECO:0008006" key="4">
    <source>
        <dbReference type="Google" id="ProtNLM"/>
    </source>
</evidence>
<dbReference type="Proteomes" id="UP000832097">
    <property type="component" value="Chromosome"/>
</dbReference>
<evidence type="ECO:0000313" key="3">
    <source>
        <dbReference type="Proteomes" id="UP000832097"/>
    </source>
</evidence>
<organism evidence="2 3">
    <name type="scientific">Agromyces larvae</name>
    <dbReference type="NCBI Taxonomy" id="2929802"/>
    <lineage>
        <taxon>Bacteria</taxon>
        <taxon>Bacillati</taxon>
        <taxon>Actinomycetota</taxon>
        <taxon>Actinomycetes</taxon>
        <taxon>Micrococcales</taxon>
        <taxon>Microbacteriaceae</taxon>
        <taxon>Agromyces</taxon>
    </lineage>
</organism>
<sequence length="121" mass="13640">MTETTTRPRPWQRFNEHAEEHALYGSQSPKGHTPADSGEWAAKVRNLHPSAEIHEPAPSNGYQSAPYVLFATYDMRDNGRALPDASHPYALACYCEGDVTYYLYKTAADQARALWLLERAL</sequence>
<name>A0ABY4C7G4_9MICO</name>
<feature type="region of interest" description="Disordered" evidence="1">
    <location>
        <begin position="1"/>
        <end position="40"/>
    </location>
</feature>
<evidence type="ECO:0000313" key="2">
    <source>
        <dbReference type="EMBL" id="UOE45943.1"/>
    </source>
</evidence>
<gene>
    <name evidence="2" type="ORF">MTO99_09440</name>
</gene>
<proteinExistence type="predicted"/>
<reference evidence="2 3" key="1">
    <citation type="submission" date="2022-03" db="EMBL/GenBank/DDBJ databases">
        <title>Mucilaginibacter sp. isolated from the gut of Protaetia brevitarsis seulensis larvae.</title>
        <authorList>
            <person name="Won M."/>
            <person name="Kim S.-J."/>
            <person name="Kwon S.-W."/>
        </authorList>
    </citation>
    <scope>NUCLEOTIDE SEQUENCE [LARGE SCALE GENOMIC DNA]</scope>
    <source>
        <strain evidence="2 3">CFWR-12</strain>
    </source>
</reference>
<keyword evidence="3" id="KW-1185">Reference proteome</keyword>
<evidence type="ECO:0000256" key="1">
    <source>
        <dbReference type="SAM" id="MobiDB-lite"/>
    </source>
</evidence>
<accession>A0ABY4C7G4</accession>
<protein>
    <recommendedName>
        <fullName evidence="4">DUF1963 domain-containing protein</fullName>
    </recommendedName>
</protein>
<dbReference type="RefSeq" id="WP_243558697.1">
    <property type="nucleotide sequence ID" value="NZ_CP094528.1"/>
</dbReference>